<dbReference type="Proteomes" id="UP000746535">
    <property type="component" value="Unassembled WGS sequence"/>
</dbReference>
<dbReference type="InterPro" id="IPR025683">
    <property type="entry name" value="Protein_beta"/>
</dbReference>
<dbReference type="EMBL" id="JAAVJI010000012">
    <property type="protein sequence ID" value="NJP02745.1"/>
    <property type="molecule type" value="Genomic_DNA"/>
</dbReference>
<keyword evidence="2" id="KW-1185">Reference proteome</keyword>
<comment type="caution">
    <text evidence="1">The sequence shown here is derived from an EMBL/GenBank/DDBJ whole genome shotgun (WGS) entry which is preliminary data.</text>
</comment>
<evidence type="ECO:0000313" key="1">
    <source>
        <dbReference type="EMBL" id="NJP02745.1"/>
    </source>
</evidence>
<name>A0ABX0YH40_9PSED</name>
<gene>
    <name evidence="1" type="ORF">HBH25_18005</name>
</gene>
<protein>
    <recommendedName>
        <fullName evidence="3">Beta protein</fullName>
    </recommendedName>
</protein>
<dbReference type="RefSeq" id="WP_168085321.1">
    <property type="nucleotide sequence ID" value="NZ_JAAVJI010000012.1"/>
</dbReference>
<dbReference type="Pfam" id="PF14350">
    <property type="entry name" value="Beta_protein"/>
    <property type="match status" value="1"/>
</dbReference>
<evidence type="ECO:0000313" key="2">
    <source>
        <dbReference type="Proteomes" id="UP000746535"/>
    </source>
</evidence>
<sequence length="361" mass="40031">MFDHRQYVPVLKWRQGGYEALARMSDVLRSRVTPLLEIPAEAWDYEQERPQRSIDEHIGLFGHRLIGAWGSLPCFVDSCYLPPDALCADGTHHFERLLALAAQAGCQALPVTSLARHYQYQAATARVVRRYGRGFCLRLFCEDFDHPELATQIGALLAYMGVSAGQVDLLIDFSQHVARSAAAQAGHAYALLAQTPQLAHWRSLTITGTSFPALSTAQQVCSGSLFPRYEWLAYKQLLRRLGAGERRPAFGDYTVAHPHTGVVDPRLNEPCARIEYTVADGWLVMQGRPAQGNNGAQYRTLSQRVLASGRFDGACFSWGDDYLHQCAELSESAGDSSTWACVSNNHHLTRVVLELANFHAG</sequence>
<proteinExistence type="predicted"/>
<evidence type="ECO:0008006" key="3">
    <source>
        <dbReference type="Google" id="ProtNLM"/>
    </source>
</evidence>
<accession>A0ABX0YH40</accession>
<organism evidence="1 2">
    <name type="scientific">Pseudomonas quercus</name>
    <dbReference type="NCBI Taxonomy" id="2722792"/>
    <lineage>
        <taxon>Bacteria</taxon>
        <taxon>Pseudomonadati</taxon>
        <taxon>Pseudomonadota</taxon>
        <taxon>Gammaproteobacteria</taxon>
        <taxon>Pseudomonadales</taxon>
        <taxon>Pseudomonadaceae</taxon>
        <taxon>Pseudomonas</taxon>
    </lineage>
</organism>
<reference evidence="1 2" key="1">
    <citation type="submission" date="2020-03" db="EMBL/GenBank/DDBJ databases">
        <authorList>
            <person name="Wang L."/>
            <person name="He N."/>
            <person name="Li Y."/>
            <person name="Fang Y."/>
            <person name="Zhang F."/>
        </authorList>
    </citation>
    <scope>NUCLEOTIDE SEQUENCE [LARGE SCALE GENOMIC DNA]</scope>
    <source>
        <strain evidence="2">hsmgli-8</strain>
    </source>
</reference>